<evidence type="ECO:0000313" key="2">
    <source>
        <dbReference type="EMBL" id="GGL68769.1"/>
    </source>
</evidence>
<gene>
    <name evidence="2" type="ORF">GCM10010840_03620</name>
</gene>
<dbReference type="Proteomes" id="UP000639973">
    <property type="component" value="Unassembled WGS sequence"/>
</dbReference>
<keyword evidence="1" id="KW-0732">Signal</keyword>
<dbReference type="RefSeq" id="WP_188968400.1">
    <property type="nucleotide sequence ID" value="NZ_BMOL01000001.1"/>
</dbReference>
<keyword evidence="3" id="KW-1185">Reference proteome</keyword>
<sequence length="177" mass="19215">MRLTPRVLRPALLAALLAASALAQGPSEPAPVIRNGVSFVMAQDLVKVSVQNGVRAEQFIQSPSAVQAGDILREQVTVRNVRGQTIAQVTVGIPIPRETVFSGGVTPNSSRWTVAYSADGGRTYSPRPMQDVTVTENGKSVTRSQPAPPESYTHVRWTVAGLRKDETLKLEFRVRVR</sequence>
<protein>
    <recommendedName>
        <fullName evidence="4">DUF11 domain-containing protein</fullName>
    </recommendedName>
</protein>
<feature type="signal peptide" evidence="1">
    <location>
        <begin position="1"/>
        <end position="23"/>
    </location>
</feature>
<organism evidence="2 3">
    <name type="scientific">Deinococcus aerolatus</name>
    <dbReference type="NCBI Taxonomy" id="522487"/>
    <lineage>
        <taxon>Bacteria</taxon>
        <taxon>Thermotogati</taxon>
        <taxon>Deinococcota</taxon>
        <taxon>Deinococci</taxon>
        <taxon>Deinococcales</taxon>
        <taxon>Deinococcaceae</taxon>
        <taxon>Deinococcus</taxon>
    </lineage>
</organism>
<evidence type="ECO:0008006" key="4">
    <source>
        <dbReference type="Google" id="ProtNLM"/>
    </source>
</evidence>
<accession>A0ABQ2G059</accession>
<evidence type="ECO:0000256" key="1">
    <source>
        <dbReference type="SAM" id="SignalP"/>
    </source>
</evidence>
<comment type="caution">
    <text evidence="2">The sequence shown here is derived from an EMBL/GenBank/DDBJ whole genome shotgun (WGS) entry which is preliminary data.</text>
</comment>
<reference evidence="3" key="1">
    <citation type="journal article" date="2019" name="Int. J. Syst. Evol. Microbiol.">
        <title>The Global Catalogue of Microorganisms (GCM) 10K type strain sequencing project: providing services to taxonomists for standard genome sequencing and annotation.</title>
        <authorList>
            <consortium name="The Broad Institute Genomics Platform"/>
            <consortium name="The Broad Institute Genome Sequencing Center for Infectious Disease"/>
            <person name="Wu L."/>
            <person name="Ma J."/>
        </authorList>
    </citation>
    <scope>NUCLEOTIDE SEQUENCE [LARGE SCALE GENOMIC DNA]</scope>
    <source>
        <strain evidence="3">JCM 15442</strain>
    </source>
</reference>
<name>A0ABQ2G059_9DEIO</name>
<dbReference type="EMBL" id="BMOL01000001">
    <property type="protein sequence ID" value="GGL68769.1"/>
    <property type="molecule type" value="Genomic_DNA"/>
</dbReference>
<feature type="chain" id="PRO_5047401763" description="DUF11 domain-containing protein" evidence="1">
    <location>
        <begin position="24"/>
        <end position="177"/>
    </location>
</feature>
<proteinExistence type="predicted"/>
<evidence type="ECO:0000313" key="3">
    <source>
        <dbReference type="Proteomes" id="UP000639973"/>
    </source>
</evidence>